<evidence type="ECO:0000313" key="2">
    <source>
        <dbReference type="RefSeq" id="XP_075099297.1"/>
    </source>
</evidence>
<dbReference type="RefSeq" id="XP_075099297.1">
    <property type="nucleotide sequence ID" value="XM_075243196.1"/>
</dbReference>
<evidence type="ECO:0000313" key="1">
    <source>
        <dbReference type="Proteomes" id="UP000790787"/>
    </source>
</evidence>
<protein>
    <submittedName>
        <fullName evidence="2">Uncharacterized protein LOC142176124</fullName>
    </submittedName>
</protein>
<gene>
    <name evidence="2" type="primary">LOC142176124</name>
</gene>
<sequence length="220" mass="25689">MRIQLLGKNKLGLNDGTLKREDVEENLGHQWDRCNAIILGWIMSFVSKELITGVVYVKNECRVWEDLKEHFDKINASRIYQLHKEIETLHQGSNSVSTYFTKLKELWDEYESMIPACRNREFVEHLYRRKLMQFLMGLNENYEQAQSQILMTNPTPNVNKAYAMIIERKIQRTISKVSVMNTSSDVTAFMTINGGSFKEIFRDRIIDQGRTAIFIVISAK</sequence>
<reference evidence="2" key="2">
    <citation type="submission" date="2025-08" db="UniProtKB">
        <authorList>
            <consortium name="RefSeq"/>
        </authorList>
    </citation>
    <scope>IDENTIFICATION</scope>
    <source>
        <tissue evidence="2">Leaf</tissue>
    </source>
</reference>
<organism evidence="1 2">
    <name type="scientific">Nicotiana tabacum</name>
    <name type="common">Common tobacco</name>
    <dbReference type="NCBI Taxonomy" id="4097"/>
    <lineage>
        <taxon>Eukaryota</taxon>
        <taxon>Viridiplantae</taxon>
        <taxon>Streptophyta</taxon>
        <taxon>Embryophyta</taxon>
        <taxon>Tracheophyta</taxon>
        <taxon>Spermatophyta</taxon>
        <taxon>Magnoliopsida</taxon>
        <taxon>eudicotyledons</taxon>
        <taxon>Gunneridae</taxon>
        <taxon>Pentapetalae</taxon>
        <taxon>asterids</taxon>
        <taxon>lamiids</taxon>
        <taxon>Solanales</taxon>
        <taxon>Solanaceae</taxon>
        <taxon>Nicotianoideae</taxon>
        <taxon>Nicotianeae</taxon>
        <taxon>Nicotiana</taxon>
    </lineage>
</organism>
<name>A0AC58TPZ8_TOBAC</name>
<proteinExistence type="predicted"/>
<dbReference type="Proteomes" id="UP000790787">
    <property type="component" value="Chromosome 22"/>
</dbReference>
<keyword evidence="1" id="KW-1185">Reference proteome</keyword>
<accession>A0AC58TPZ8</accession>
<reference evidence="1" key="1">
    <citation type="journal article" date="2014" name="Nat. Commun.">
        <title>The tobacco genome sequence and its comparison with those of tomato and potato.</title>
        <authorList>
            <person name="Sierro N."/>
            <person name="Battey J.N."/>
            <person name="Ouadi S."/>
            <person name="Bakaher N."/>
            <person name="Bovet L."/>
            <person name="Willig A."/>
            <person name="Goepfert S."/>
            <person name="Peitsch M.C."/>
            <person name="Ivanov N.V."/>
        </authorList>
    </citation>
    <scope>NUCLEOTIDE SEQUENCE [LARGE SCALE GENOMIC DNA]</scope>
</reference>